<dbReference type="AlphaFoldDB" id="A0A803XKH8"/>
<dbReference type="SUPFAM" id="SSF48371">
    <property type="entry name" value="ARM repeat"/>
    <property type="match status" value="1"/>
</dbReference>
<dbReference type="Proteomes" id="UP000001645">
    <property type="component" value="Chromosome Z"/>
</dbReference>
<dbReference type="Pfam" id="PF23210">
    <property type="entry name" value="HEAT_Maestro_2"/>
    <property type="match status" value="1"/>
</dbReference>
<evidence type="ECO:0008006" key="7">
    <source>
        <dbReference type="Google" id="ProtNLM"/>
    </source>
</evidence>
<dbReference type="PANTHER" id="PTHR23120">
    <property type="entry name" value="MAESTRO-RELATED HEAT DOMAIN-CONTAINING"/>
    <property type="match status" value="1"/>
</dbReference>
<dbReference type="InterPro" id="IPR055408">
    <property type="entry name" value="HEAT_MROH2B-like"/>
</dbReference>
<evidence type="ECO:0000256" key="1">
    <source>
        <dbReference type="ARBA" id="ARBA00022737"/>
    </source>
</evidence>
<evidence type="ECO:0000259" key="2">
    <source>
        <dbReference type="Pfam" id="PF21047"/>
    </source>
</evidence>
<dbReference type="InterPro" id="IPR016024">
    <property type="entry name" value="ARM-type_fold"/>
</dbReference>
<dbReference type="Pfam" id="PF23227">
    <property type="entry name" value="HEAT_MROH2B_C"/>
    <property type="match status" value="1"/>
</dbReference>
<dbReference type="PANTHER" id="PTHR23120:SF42">
    <property type="entry name" value="MAESTRO HEAT-LIKE REPEAT FAMILY MEMBER 3"/>
    <property type="match status" value="1"/>
</dbReference>
<dbReference type="Ensembl" id="ENSMGAT00000029474.1">
    <property type="protein sequence ID" value="ENSMGAP00000027783.1"/>
    <property type="gene ID" value="ENSMGAG00000018732.1"/>
</dbReference>
<dbReference type="GO" id="GO:0005737">
    <property type="term" value="C:cytoplasm"/>
    <property type="evidence" value="ECO:0007669"/>
    <property type="project" value="TreeGrafter"/>
</dbReference>
<feature type="domain" description="MROH2B-like HEAT-repeats" evidence="3">
    <location>
        <begin position="101"/>
        <end position="221"/>
    </location>
</feature>
<feature type="domain" description="Maestro/Maestro-like HEAT-repeats" evidence="4">
    <location>
        <begin position="543"/>
        <end position="777"/>
    </location>
</feature>
<protein>
    <recommendedName>
        <fullName evidence="7">Maestro heat like repeat family member 7</fullName>
    </recommendedName>
</protein>
<dbReference type="InterPro" id="IPR055406">
    <property type="entry name" value="HEAT_Maestro"/>
</dbReference>
<name>A0A803XKH8_MELGA</name>
<keyword evidence="6" id="KW-1185">Reference proteome</keyword>
<evidence type="ECO:0000313" key="6">
    <source>
        <dbReference type="Proteomes" id="UP000001645"/>
    </source>
</evidence>
<evidence type="ECO:0000259" key="4">
    <source>
        <dbReference type="Pfam" id="PF23227"/>
    </source>
</evidence>
<dbReference type="Ensembl" id="ENSMGAT00000031608.1">
    <property type="protein sequence ID" value="ENSMGAP00000020024.1"/>
    <property type="gene ID" value="ENSMGAG00000018732.1"/>
</dbReference>
<organism evidence="5 6">
    <name type="scientific">Meleagris gallopavo</name>
    <name type="common">Wild turkey</name>
    <dbReference type="NCBI Taxonomy" id="9103"/>
    <lineage>
        <taxon>Eukaryota</taxon>
        <taxon>Metazoa</taxon>
        <taxon>Chordata</taxon>
        <taxon>Craniata</taxon>
        <taxon>Vertebrata</taxon>
        <taxon>Euteleostomi</taxon>
        <taxon>Archelosauria</taxon>
        <taxon>Archosauria</taxon>
        <taxon>Dinosauria</taxon>
        <taxon>Saurischia</taxon>
        <taxon>Theropoda</taxon>
        <taxon>Coelurosauria</taxon>
        <taxon>Aves</taxon>
        <taxon>Neognathae</taxon>
        <taxon>Galloanserae</taxon>
        <taxon>Galliformes</taxon>
        <taxon>Phasianidae</taxon>
        <taxon>Meleagridinae</taxon>
        <taxon>Meleagris</taxon>
    </lineage>
</organism>
<evidence type="ECO:0000313" key="5">
    <source>
        <dbReference type="Ensembl" id="ENSMGAP00000020024.1"/>
    </source>
</evidence>
<dbReference type="GeneTree" id="ENSGT00940000160596"/>
<reference evidence="5" key="2">
    <citation type="submission" date="2025-05" db="UniProtKB">
        <authorList>
            <consortium name="Ensembl"/>
        </authorList>
    </citation>
    <scope>IDENTIFICATION</scope>
</reference>
<dbReference type="Gene3D" id="1.25.10.10">
    <property type="entry name" value="Leucine-rich Repeat Variant"/>
    <property type="match status" value="1"/>
</dbReference>
<reference evidence="5 6" key="1">
    <citation type="journal article" date="2010" name="PLoS Biol.">
        <title>Multi-platform next-generation sequencing of the domestic turkey (Meleagris gallopavo): genome assembly and analysis.</title>
        <authorList>
            <person name="Dalloul R.A."/>
            <person name="Long J.A."/>
            <person name="Zimin A.V."/>
            <person name="Aslam L."/>
            <person name="Beal K."/>
            <person name="Blomberg L.A."/>
            <person name="Bouffard P."/>
            <person name="Burt D.W."/>
            <person name="Crasta O."/>
            <person name="Crooijmans R.P."/>
            <person name="Cooper K."/>
            <person name="Coulombe R.A."/>
            <person name="De S."/>
            <person name="Delany M.E."/>
            <person name="Dodgson J.B."/>
            <person name="Dong J.J."/>
            <person name="Evans C."/>
            <person name="Frederickson K.M."/>
            <person name="Flicek P."/>
            <person name="Florea L."/>
            <person name="Folkerts O."/>
            <person name="Groenen M.A."/>
            <person name="Harkins T.T."/>
            <person name="Herrero J."/>
            <person name="Hoffmann S."/>
            <person name="Megens H.J."/>
            <person name="Jiang A."/>
            <person name="de Jong P."/>
            <person name="Kaiser P."/>
            <person name="Kim H."/>
            <person name="Kim K.W."/>
            <person name="Kim S."/>
            <person name="Langenberger D."/>
            <person name="Lee M.K."/>
            <person name="Lee T."/>
            <person name="Mane S."/>
            <person name="Marcais G."/>
            <person name="Marz M."/>
            <person name="McElroy A.P."/>
            <person name="Modise T."/>
            <person name="Nefedov M."/>
            <person name="Notredame C."/>
            <person name="Paton I.R."/>
            <person name="Payne W.S."/>
            <person name="Pertea G."/>
            <person name="Prickett D."/>
            <person name="Puiu D."/>
            <person name="Qioa D."/>
            <person name="Raineri E."/>
            <person name="Ruffier M."/>
            <person name="Salzberg S.L."/>
            <person name="Schatz M.C."/>
            <person name="Scheuring C."/>
            <person name="Schmidt C.J."/>
            <person name="Schroeder S."/>
            <person name="Searle S.M."/>
            <person name="Smith E.J."/>
            <person name="Smith J."/>
            <person name="Sonstegard T.S."/>
            <person name="Stadler P.F."/>
            <person name="Tafer H."/>
            <person name="Tu Z.J."/>
            <person name="Van Tassell C.P."/>
            <person name="Vilella A.J."/>
            <person name="Williams K.P."/>
            <person name="Yorke J.A."/>
            <person name="Zhang L."/>
            <person name="Zhang H.B."/>
            <person name="Zhang X."/>
            <person name="Zhang Y."/>
            <person name="Reed K.M."/>
        </authorList>
    </citation>
    <scope>NUCLEOTIDE SEQUENCE [LARGE SCALE GENOMIC DNA]</scope>
</reference>
<dbReference type="Pfam" id="PF21047">
    <property type="entry name" value="HEAT_Maestro"/>
    <property type="match status" value="1"/>
</dbReference>
<keyword evidence="1" id="KW-0677">Repeat</keyword>
<proteinExistence type="predicted"/>
<evidence type="ECO:0000259" key="3">
    <source>
        <dbReference type="Pfam" id="PF23210"/>
    </source>
</evidence>
<accession>A0A803XKH8</accession>
<dbReference type="InterPro" id="IPR048465">
    <property type="entry name" value="Maestro-like_HEAT"/>
</dbReference>
<dbReference type="InterPro" id="IPR045206">
    <property type="entry name" value="Maestro_heat-like_prot"/>
</dbReference>
<sequence length="810" mass="92274">MLALIDADCLPLYAEEENEETEEKEAVDIIERFLRSTEKVTAVFASPYGPSGSVFRLQEDHAGQSCCPPGIPHCSTPCNALGLLDPALPAHALSLSLCGGQEEMLKMLFLESICSICRISKKNGLCESLAIFCRERNLAEEVKELLENEPMDQLRTAVRYQAMLAIAALSEMKAISEEEIIRLSHACFKAIFCLPPKEDLNICLYNQTMRAMEKMLQSLLVSHHTSNRDKLQNILEVLLLYTSSQTKTVRERAMEQISKLYCFCQEPFGKLLQPSQRTDIVLMALEKTTEDCAVEDSEWSEILLDMVLSQPSDWLMDAPVIVRFIHRHLKSNSTSIQETLFSVLEVLAYEFPRDVLMSVLIHLPQNDSTMDMWKNIIYCTQSSESILEELCTVLVEEEICGIPIEELDLLRLTVPQILESIHRNLRRRLASLQQTLFSLLDMLTSLFPRDVLMSVLIHLPQSDSTTLDMWKRMLAPTATSEKLLEALCSVLQDQLLCMIFNITAVDFSLLRLTVMCPTEEIRQELCNPDLFQMFLKIKSLPLLWLVLRGLVLLSERPETAREIRALLPDVMETLQFGNAHITLNALTIFRNVMNHLGKMEARPIALELAGKLLYLFNHVSGEVRESSILLFKDVIEAVVWWQKGKMKKKVRRGLLPLLFRNSDETSSVAQAAREALVACARFLKWQKLEHQAERRNVVGITECLLEQKRQMVAKNLRQSLLYLKDPQATIRQEALLFIGLAWSYWNPSEGKRKKIYSVLHSLEHDSRPLVRCQATQSENPDSEMFTAAEKIRMGQACRTVLLALQFPLSS</sequence>
<dbReference type="InterPro" id="IPR011989">
    <property type="entry name" value="ARM-like"/>
</dbReference>
<feature type="domain" description="Maestro-like HEAT-repeats" evidence="2">
    <location>
        <begin position="268"/>
        <end position="387"/>
    </location>
</feature>